<dbReference type="PANTHER" id="PTHR21559:SF21">
    <property type="entry name" value="DYSTROGLYCAN 1"/>
    <property type="match status" value="1"/>
</dbReference>
<feature type="domain" description="Dystroglycan-type cadherin-like" evidence="1">
    <location>
        <begin position="151"/>
        <end position="249"/>
    </location>
</feature>
<reference evidence="2 3" key="1">
    <citation type="submission" date="2018-12" db="EMBL/GenBank/DDBJ databases">
        <authorList>
            <person name="Yang E."/>
        </authorList>
    </citation>
    <scope>NUCLEOTIDE SEQUENCE [LARGE SCALE GENOMIC DNA]</scope>
    <source>
        <strain evidence="2 3">SOD</strain>
    </source>
</reference>
<dbReference type="OrthoDB" id="8731939at2"/>
<dbReference type="InterPro" id="IPR015919">
    <property type="entry name" value="Cadherin-like_sf"/>
</dbReference>
<dbReference type="InterPro" id="IPR013783">
    <property type="entry name" value="Ig-like_fold"/>
</dbReference>
<dbReference type="GO" id="GO:0016011">
    <property type="term" value="C:dystroglycan complex"/>
    <property type="evidence" value="ECO:0007669"/>
    <property type="project" value="TreeGrafter"/>
</dbReference>
<organism evidence="2 3">
    <name type="scientific">Massilia atriviolacea</name>
    <dbReference type="NCBI Taxonomy" id="2495579"/>
    <lineage>
        <taxon>Bacteria</taxon>
        <taxon>Pseudomonadati</taxon>
        <taxon>Pseudomonadota</taxon>
        <taxon>Betaproteobacteria</taxon>
        <taxon>Burkholderiales</taxon>
        <taxon>Oxalobacteraceae</taxon>
        <taxon>Telluria group</taxon>
        <taxon>Massilia</taxon>
    </lineage>
</organism>
<dbReference type="Gene3D" id="2.60.40.10">
    <property type="entry name" value="Immunoglobulins"/>
    <property type="match status" value="6"/>
</dbReference>
<feature type="domain" description="Dystroglycan-type cadherin-like" evidence="1">
    <location>
        <begin position="452"/>
        <end position="552"/>
    </location>
</feature>
<name>A0A430HJ51_9BURK</name>
<dbReference type="InterPro" id="IPR018511">
    <property type="entry name" value="Hemolysin-typ_Ca-bd_CS"/>
</dbReference>
<feature type="domain" description="Dystroglycan-type cadherin-like" evidence="1">
    <location>
        <begin position="353"/>
        <end position="451"/>
    </location>
</feature>
<dbReference type="GO" id="GO:0043236">
    <property type="term" value="F:laminin binding"/>
    <property type="evidence" value="ECO:0007669"/>
    <property type="project" value="TreeGrafter"/>
</dbReference>
<protein>
    <recommendedName>
        <fullName evidence="1">Dystroglycan-type cadherin-like domain-containing protein</fullName>
    </recommendedName>
</protein>
<dbReference type="InterPro" id="IPR011049">
    <property type="entry name" value="Serralysin-like_metalloprot_C"/>
</dbReference>
<dbReference type="SMART" id="SM00736">
    <property type="entry name" value="CADG"/>
    <property type="match status" value="6"/>
</dbReference>
<dbReference type="InterPro" id="IPR001343">
    <property type="entry name" value="Hemolysn_Ca-bd"/>
</dbReference>
<dbReference type="PANTHER" id="PTHR21559">
    <property type="entry name" value="DYSTROGLYCAN-RELATED"/>
    <property type="match status" value="1"/>
</dbReference>
<evidence type="ECO:0000259" key="1">
    <source>
        <dbReference type="SMART" id="SM00736"/>
    </source>
</evidence>
<dbReference type="SUPFAM" id="SSF49313">
    <property type="entry name" value="Cadherin-like"/>
    <property type="match status" value="6"/>
</dbReference>
<dbReference type="Proteomes" id="UP000278085">
    <property type="component" value="Unassembled WGS sequence"/>
</dbReference>
<dbReference type="Pfam" id="PF05345">
    <property type="entry name" value="He_PIG"/>
    <property type="match status" value="6"/>
</dbReference>
<proteinExistence type="predicted"/>
<dbReference type="Gene3D" id="2.150.10.10">
    <property type="entry name" value="Serralysin-like metalloprotease, C-terminal"/>
    <property type="match status" value="2"/>
</dbReference>
<dbReference type="Pfam" id="PF00353">
    <property type="entry name" value="HemolysinCabind"/>
    <property type="match status" value="5"/>
</dbReference>
<feature type="domain" description="Dystroglycan-type cadherin-like" evidence="1">
    <location>
        <begin position="652"/>
        <end position="747"/>
    </location>
</feature>
<sequence length="1187" mass="119364">MAWAMVGGTGLIWARRGKRWLKSYGKNALVRSLLALCRAAPAMRRCRTDKWLDFFTTNVRIKFDPWQGFPYNNVFTIFLTGIGMAYTIVGDSGRNLLSGTPGGDFIDGKEGNDELRGMEGNDTLAGGAGSDALAVKDSFRLVVAEVNLAPAVSAPSAGATVTEGEAFSVPVPVFADPNPTDTPLVTLTRADGSALPAWMAYDPATGKIGGTAGPQDSGSYRLKATATDKGGLAAASEFAIDVLDANHAPVLTKGLPDFSAVSEHIFGLTLRPGFFTDPDSGDAVTLSASLAGGAPLPAWLKFVAHAPGSGSFTGFPSSADVGSYDLVITGTDREGLSASDSARLTIEQNLAPVLATSGGNGMAAEGAYLIMRPATFTDPNQFDALTLGVTRADGSALPAWMSYNARDNYLTGTPGFDDSGSYALAITATDLGGRTASHLFEVVVSNTNRAPQLVAPIADGAVTVGTAFARTVPAAAFADPDSGDTLVLGATLADGSPLPQWLSFDAATNTLHGTPEHRDAGTIEVLVRATDQGALAAGDSFSLAVIDVNVAPTVRSASPGASVAEGAAFSVAAPAFEDVNPGDALNIAVTRADGGALPAWMSYNPASGTVGGTPGYADSGVYALAASATDKGGLSVASLFSVSVANTNRAPLLALPLAPTATMDNVAFTYSVPAATFADPDAGDSGIYSAAQLPAWLAFHAQTRTFSGTPALGDAGTSKVLVSYTDAGGLAATATLSLTVNATASVTLNGTAGDDSLSGKSNNDVLNGLDGNDRLDGGLGADSMAGGRGNDSYVVDQAGDVVSEASSAGTDSVGSSVSYTLPANVENLTLTGSAAINGNGNSLNNALTGNGGANVLNGGAGADSMAGNGGDDSYYVDNTGDVVTEWANGGFDQLFSSVTRTLANNAEVLTLTGTLAINGTGNPGNNLIQGNGAANSLNGHMGYDILLGGAGNDGLSDSSSESSLFSGGAGADTLFGGVASELFIGGTGNDNTNVQTGVDIHAFNKGDGQDLVTAFGGNDDTVSLGHGIVYADLALKKVGAELVLMLGGGDQITFKNWYGSGGGSVSTLQVVTVGGSDYLPGSASAINDNKVELFDFAGLVGQFNQARSANPALASWNMAQSLAAFSRGGSDTAAIGGDLAYHYALDGDLSAVGMNAGLAIIGSANFGKGMQTLLAGAALVDASPMLF</sequence>
<feature type="domain" description="Dystroglycan-type cadherin-like" evidence="1">
    <location>
        <begin position="250"/>
        <end position="352"/>
    </location>
</feature>
<evidence type="ECO:0000313" key="2">
    <source>
        <dbReference type="EMBL" id="RSZ57509.1"/>
    </source>
</evidence>
<dbReference type="PROSITE" id="PS00330">
    <property type="entry name" value="HEMOLYSIN_CALCIUM"/>
    <property type="match status" value="2"/>
</dbReference>
<dbReference type="PRINTS" id="PR00313">
    <property type="entry name" value="CABNDNGRPT"/>
</dbReference>
<dbReference type="EMBL" id="RXLQ01000009">
    <property type="protein sequence ID" value="RSZ57509.1"/>
    <property type="molecule type" value="Genomic_DNA"/>
</dbReference>
<evidence type="ECO:0000313" key="3">
    <source>
        <dbReference type="Proteomes" id="UP000278085"/>
    </source>
</evidence>
<keyword evidence="3" id="KW-1185">Reference proteome</keyword>
<comment type="caution">
    <text evidence="2">The sequence shown here is derived from an EMBL/GenBank/DDBJ whole genome shotgun (WGS) entry which is preliminary data.</text>
</comment>
<dbReference type="AlphaFoldDB" id="A0A430HJ51"/>
<dbReference type="SUPFAM" id="SSF51120">
    <property type="entry name" value="beta-Roll"/>
    <property type="match status" value="3"/>
</dbReference>
<gene>
    <name evidence="2" type="ORF">EJB06_17555</name>
</gene>
<dbReference type="GO" id="GO:0005509">
    <property type="term" value="F:calcium ion binding"/>
    <property type="evidence" value="ECO:0007669"/>
    <property type="project" value="InterPro"/>
</dbReference>
<feature type="domain" description="Dystroglycan-type cadherin-like" evidence="1">
    <location>
        <begin position="553"/>
        <end position="651"/>
    </location>
</feature>
<dbReference type="InterPro" id="IPR006644">
    <property type="entry name" value="Cadg"/>
</dbReference>
<accession>A0A430HJ51</accession>